<protein>
    <submittedName>
        <fullName evidence="2">Uncharacterized protein</fullName>
    </submittedName>
</protein>
<dbReference type="AlphaFoldDB" id="A0A6M3JP30"/>
<dbReference type="EMBL" id="MT141752">
    <property type="protein sequence ID" value="QJA69963.1"/>
    <property type="molecule type" value="Genomic_DNA"/>
</dbReference>
<dbReference type="EMBL" id="MT141884">
    <property type="protein sequence ID" value="QJA71600.1"/>
    <property type="molecule type" value="Genomic_DNA"/>
</dbReference>
<sequence>MKRHRWYVGLIDKAGQDVDSEVYHAMLVWQLPNTGYTIYTTIGAWQGVREPSMVFEVLGDDLPVPGEWIATELKGAGNQTSVLYTSQDVTAKFC</sequence>
<accession>A0A6M3JP30</accession>
<name>A0A6M3JP30_9ZZZZ</name>
<evidence type="ECO:0000313" key="2">
    <source>
        <dbReference type="EMBL" id="QJA71600.1"/>
    </source>
</evidence>
<organism evidence="2">
    <name type="scientific">viral metagenome</name>
    <dbReference type="NCBI Taxonomy" id="1070528"/>
    <lineage>
        <taxon>unclassified sequences</taxon>
        <taxon>metagenomes</taxon>
        <taxon>organismal metagenomes</taxon>
    </lineage>
</organism>
<proteinExistence type="predicted"/>
<reference evidence="2" key="1">
    <citation type="submission" date="2020-03" db="EMBL/GenBank/DDBJ databases">
        <title>The deep terrestrial virosphere.</title>
        <authorList>
            <person name="Holmfeldt K."/>
            <person name="Nilsson E."/>
            <person name="Simone D."/>
            <person name="Lopez-Fernandez M."/>
            <person name="Wu X."/>
            <person name="de Brujin I."/>
            <person name="Lundin D."/>
            <person name="Andersson A."/>
            <person name="Bertilsson S."/>
            <person name="Dopson M."/>
        </authorList>
    </citation>
    <scope>NUCLEOTIDE SEQUENCE</scope>
    <source>
        <strain evidence="2">MM415A03128</strain>
        <strain evidence="1">MM415A04108</strain>
    </source>
</reference>
<gene>
    <name evidence="2" type="ORF">MM415A03128_0016</name>
    <name evidence="1" type="ORF">MM415A04108_0001</name>
</gene>
<evidence type="ECO:0000313" key="1">
    <source>
        <dbReference type="EMBL" id="QJA69963.1"/>
    </source>
</evidence>